<sequence>LTPPRAGGESLGQEGNPRVLNASANNNVETGSLPAAIDSDQDGVSDEVEEKLATNPLSADTDGDGYSDGVEVKNGYDPLTPAVENAASVAGAATVTGAQEACSAGGQSASGCGVTQNTQNTAAVPAVSGASLTSQDYAGLAQMGLSQEDINQAASGGLSNNEKVNLQGKVLGSDLMQGSIADVVNMIPAAELPKVADSELNLYKSDREEDINRYFQDLNKTLEENFASLKSLNSETIKNAIISCPVNAISIIEK</sequence>
<keyword evidence="2" id="KW-0964">Secreted</keyword>
<evidence type="ECO:0000313" key="6">
    <source>
        <dbReference type="EMBL" id="PJA51180.1"/>
    </source>
</evidence>
<evidence type="ECO:0000256" key="2">
    <source>
        <dbReference type="ARBA" id="ARBA00022525"/>
    </source>
</evidence>
<proteinExistence type="predicted"/>
<name>A0A2M7XNR4_9BACT</name>
<dbReference type="Proteomes" id="UP000230518">
    <property type="component" value="Unassembled WGS sequence"/>
</dbReference>
<comment type="caution">
    <text evidence="6">The sequence shown here is derived from an EMBL/GenBank/DDBJ whole genome shotgun (WGS) entry which is preliminary data.</text>
</comment>
<evidence type="ECO:0000256" key="4">
    <source>
        <dbReference type="ARBA" id="ARBA00022837"/>
    </source>
</evidence>
<protein>
    <submittedName>
        <fullName evidence="6">Uncharacterized protein</fullName>
    </submittedName>
</protein>
<feature type="non-terminal residue" evidence="6">
    <location>
        <position position="1"/>
    </location>
</feature>
<keyword evidence="4" id="KW-0106">Calcium</keyword>
<evidence type="ECO:0000256" key="1">
    <source>
        <dbReference type="ARBA" id="ARBA00004613"/>
    </source>
</evidence>
<feature type="compositionally biased region" description="Acidic residues" evidence="5">
    <location>
        <begin position="39"/>
        <end position="49"/>
    </location>
</feature>
<dbReference type="SUPFAM" id="SSF103647">
    <property type="entry name" value="TSP type-3 repeat"/>
    <property type="match status" value="1"/>
</dbReference>
<reference evidence="7" key="1">
    <citation type="submission" date="2017-09" db="EMBL/GenBank/DDBJ databases">
        <title>Depth-based differentiation of microbial function through sediment-hosted aquifers and enrichment of novel symbionts in the deep terrestrial subsurface.</title>
        <authorList>
            <person name="Probst A.J."/>
            <person name="Ladd B."/>
            <person name="Jarett J.K."/>
            <person name="Geller-Mcgrath D.E."/>
            <person name="Sieber C.M.K."/>
            <person name="Emerson J.B."/>
            <person name="Anantharaman K."/>
            <person name="Thomas B.C."/>
            <person name="Malmstrom R."/>
            <person name="Stieglmeier M."/>
            <person name="Klingl A."/>
            <person name="Woyke T."/>
            <person name="Ryan C.M."/>
            <person name="Banfield J.F."/>
        </authorList>
    </citation>
    <scope>NUCLEOTIDE SEQUENCE [LARGE SCALE GENOMIC DNA]</scope>
</reference>
<evidence type="ECO:0000313" key="7">
    <source>
        <dbReference type="Proteomes" id="UP000230518"/>
    </source>
</evidence>
<gene>
    <name evidence="6" type="ORF">CO168_01085</name>
</gene>
<dbReference type="AlphaFoldDB" id="A0A2M7XNR4"/>
<accession>A0A2M7XNR4</accession>
<dbReference type="InterPro" id="IPR028974">
    <property type="entry name" value="TSP_type-3_rpt"/>
</dbReference>
<comment type="subcellular location">
    <subcellularLocation>
        <location evidence="1">Secreted</location>
    </subcellularLocation>
</comment>
<dbReference type="EMBL" id="PFWO01000021">
    <property type="protein sequence ID" value="PJA51180.1"/>
    <property type="molecule type" value="Genomic_DNA"/>
</dbReference>
<evidence type="ECO:0000256" key="3">
    <source>
        <dbReference type="ARBA" id="ARBA00022729"/>
    </source>
</evidence>
<organism evidence="6 7">
    <name type="scientific">Candidatus Shapirobacteria bacterium CG_4_9_14_3_um_filter_36_12</name>
    <dbReference type="NCBI Taxonomy" id="1974877"/>
    <lineage>
        <taxon>Bacteria</taxon>
        <taxon>Candidatus Shapironibacteriota</taxon>
    </lineage>
</organism>
<evidence type="ECO:0000256" key="5">
    <source>
        <dbReference type="SAM" id="MobiDB-lite"/>
    </source>
</evidence>
<keyword evidence="3" id="KW-0732">Signal</keyword>
<dbReference type="InterPro" id="IPR059100">
    <property type="entry name" value="TSP3_bac"/>
</dbReference>
<dbReference type="GO" id="GO:0005509">
    <property type="term" value="F:calcium ion binding"/>
    <property type="evidence" value="ECO:0007669"/>
    <property type="project" value="InterPro"/>
</dbReference>
<feature type="region of interest" description="Disordered" evidence="5">
    <location>
        <begin position="1"/>
        <end position="66"/>
    </location>
</feature>
<dbReference type="Pfam" id="PF18884">
    <property type="entry name" value="TSP3_bac"/>
    <property type="match status" value="2"/>
</dbReference>